<evidence type="ECO:0000256" key="3">
    <source>
        <dbReference type="ARBA" id="ARBA00022989"/>
    </source>
</evidence>
<dbReference type="EMBL" id="JAHFZB010000004">
    <property type="protein sequence ID" value="KAK6490841.1"/>
    <property type="molecule type" value="Genomic_DNA"/>
</dbReference>
<evidence type="ECO:0000313" key="9">
    <source>
        <dbReference type="Proteomes" id="UP001369086"/>
    </source>
</evidence>
<protein>
    <submittedName>
        <fullName evidence="8">Dendritic cell-specific transmembrane protein</fullName>
    </submittedName>
</protein>
<dbReference type="Proteomes" id="UP001369086">
    <property type="component" value="Unassembled WGS sequence"/>
</dbReference>
<evidence type="ECO:0000256" key="2">
    <source>
        <dbReference type="ARBA" id="ARBA00022692"/>
    </source>
</evidence>
<evidence type="ECO:0000313" key="8">
    <source>
        <dbReference type="EMBL" id="KAK6490841.1"/>
    </source>
</evidence>
<keyword evidence="5" id="KW-0175">Coiled coil</keyword>
<evidence type="ECO:0000256" key="4">
    <source>
        <dbReference type="ARBA" id="ARBA00023136"/>
    </source>
</evidence>
<gene>
    <name evidence="8" type="ORF">HHUSO_G5520</name>
</gene>
<name>A0ABR1A197_HUSHU</name>
<evidence type="ECO:0000256" key="6">
    <source>
        <dbReference type="SAM" id="Phobius"/>
    </source>
</evidence>
<sequence>MPLRIAVAQAWAVALELYTTNTMPGWRNKLCLFVLCFFLGLVFGGLLFLGLHLSLGYTSLVSLYITSAMTVLVTAILFFFKRVRCFSMLFLVSCGMQQGRNILITAGTGVVILSNVRNTFNNLNGLAKSIICNQEAKKLSIDTTPIGKYVGVIKWVYDQTKVFSNLLDLVTFTPEFHIDHTISTHNLNEKLQKAEQQLKEVSENVSQIMDRVSSIAQKILPALGVLLVLIGTVFYIRKYYFSKTFENTFITPRFIRFDKKQKADGKPHILPLTKKERKKYVTIPSPRLSVNEGKRMGMFLIPVLTHTFAWAFFMGVDALLYWLILTISKHLEGVPPIMVALRMSIDKENRVFGIIPEASSYQSEDFSYNVTLFEKKCIPKPTLLIQKSLVPLISIILILMLLGLMSAKLTELKLLVVSSFYPGNEDERIEYLHAKILKKRSKKKLKPLKSRLIVFAKKLDFWFPVFSFFRKQKDGRNTLELD</sequence>
<proteinExistence type="predicted"/>
<keyword evidence="3 6" id="KW-1133">Transmembrane helix</keyword>
<organism evidence="8 9">
    <name type="scientific">Huso huso</name>
    <name type="common">Beluga</name>
    <name type="synonym">Acipenser huso</name>
    <dbReference type="NCBI Taxonomy" id="61971"/>
    <lineage>
        <taxon>Eukaryota</taxon>
        <taxon>Metazoa</taxon>
        <taxon>Chordata</taxon>
        <taxon>Craniata</taxon>
        <taxon>Vertebrata</taxon>
        <taxon>Euteleostomi</taxon>
        <taxon>Actinopterygii</taxon>
        <taxon>Chondrostei</taxon>
        <taxon>Acipenseriformes</taxon>
        <taxon>Acipenseridae</taxon>
        <taxon>Huso</taxon>
    </lineage>
</organism>
<evidence type="ECO:0000259" key="7">
    <source>
        <dbReference type="Pfam" id="PF07782"/>
    </source>
</evidence>
<dbReference type="PANTHER" id="PTHR21041">
    <property type="entry name" value="DENDRITIC CELL-SPECIFIC TRANSMEMBRANE PROTEIN"/>
    <property type="match status" value="1"/>
</dbReference>
<feature type="domain" description="Dendritic cell-specific transmembrane protein-like" evidence="7">
    <location>
        <begin position="245"/>
        <end position="433"/>
    </location>
</feature>
<feature type="transmembrane region" description="Helical" evidence="6">
    <location>
        <begin position="61"/>
        <end position="80"/>
    </location>
</feature>
<dbReference type="InterPro" id="IPR012858">
    <property type="entry name" value="DC_STAMP-like"/>
</dbReference>
<comment type="subcellular location">
    <subcellularLocation>
        <location evidence="1">Membrane</location>
        <topology evidence="1">Multi-pass membrane protein</topology>
    </subcellularLocation>
</comment>
<evidence type="ECO:0000256" key="5">
    <source>
        <dbReference type="SAM" id="Coils"/>
    </source>
</evidence>
<feature type="transmembrane region" description="Helical" evidence="6">
    <location>
        <begin position="299"/>
        <end position="324"/>
    </location>
</feature>
<keyword evidence="2 6" id="KW-0812">Transmembrane</keyword>
<reference evidence="8 9" key="1">
    <citation type="submission" date="2021-05" db="EMBL/GenBank/DDBJ databases">
        <authorList>
            <person name="Zahm M."/>
            <person name="Klopp C."/>
            <person name="Cabau C."/>
            <person name="Kuhl H."/>
            <person name="Suciu R."/>
            <person name="Ciorpac M."/>
            <person name="Holostenco D."/>
            <person name="Gessner J."/>
            <person name="Wuertz S."/>
            <person name="Hohne C."/>
            <person name="Stock M."/>
            <person name="Gislard M."/>
            <person name="Lluch J."/>
            <person name="Milhes M."/>
            <person name="Lampietro C."/>
            <person name="Lopez Roques C."/>
            <person name="Donnadieu C."/>
            <person name="Du K."/>
            <person name="Schartl M."/>
            <person name="Guiguen Y."/>
        </authorList>
    </citation>
    <scope>NUCLEOTIDE SEQUENCE [LARGE SCALE GENOMIC DNA]</scope>
    <source>
        <strain evidence="8">Hh-F2</strain>
        <tissue evidence="8">Blood</tissue>
    </source>
</reference>
<dbReference type="PANTHER" id="PTHR21041:SF2">
    <property type="entry name" value="DENDRITIC CELL-SPECIFIC TRANSMEMBRANE PROTEIN"/>
    <property type="match status" value="1"/>
</dbReference>
<comment type="caution">
    <text evidence="8">The sequence shown here is derived from an EMBL/GenBank/DDBJ whole genome shotgun (WGS) entry which is preliminary data.</text>
</comment>
<keyword evidence="4 6" id="KW-0472">Membrane</keyword>
<feature type="transmembrane region" description="Helical" evidence="6">
    <location>
        <begin position="219"/>
        <end position="236"/>
    </location>
</feature>
<evidence type="ECO:0000256" key="1">
    <source>
        <dbReference type="ARBA" id="ARBA00004141"/>
    </source>
</evidence>
<dbReference type="Pfam" id="PF07782">
    <property type="entry name" value="DC_STAMP"/>
    <property type="match status" value="1"/>
</dbReference>
<dbReference type="InterPro" id="IPR051856">
    <property type="entry name" value="CSR-E3_Ligase_Protein"/>
</dbReference>
<accession>A0ABR1A197</accession>
<feature type="transmembrane region" description="Helical" evidence="6">
    <location>
        <begin position="389"/>
        <end position="407"/>
    </location>
</feature>
<feature type="coiled-coil region" evidence="5">
    <location>
        <begin position="184"/>
        <end position="211"/>
    </location>
</feature>
<keyword evidence="9" id="KW-1185">Reference proteome</keyword>
<feature type="transmembrane region" description="Helical" evidence="6">
    <location>
        <begin position="30"/>
        <end position="55"/>
    </location>
</feature>